<gene>
    <name evidence="1" type="ORF">BACCIP111883_03265</name>
</gene>
<comment type="caution">
    <text evidence="1">The sequence shown here is derived from an EMBL/GenBank/DDBJ whole genome shotgun (WGS) entry which is preliminary data.</text>
</comment>
<name>A0ABM8YRA6_9BACI</name>
<evidence type="ECO:0000313" key="1">
    <source>
        <dbReference type="EMBL" id="CAG9622474.1"/>
    </source>
</evidence>
<protein>
    <submittedName>
        <fullName evidence="1">Uncharacterized protein</fullName>
    </submittedName>
</protein>
<accession>A0ABM8YRA6</accession>
<dbReference type="EMBL" id="CAKJTJ010000022">
    <property type="protein sequence ID" value="CAG9622474.1"/>
    <property type="molecule type" value="Genomic_DNA"/>
</dbReference>
<reference evidence="1 2" key="1">
    <citation type="submission" date="2021-10" db="EMBL/GenBank/DDBJ databases">
        <authorList>
            <person name="Criscuolo A."/>
        </authorList>
    </citation>
    <scope>NUCLEOTIDE SEQUENCE [LARGE SCALE GENOMIC DNA]</scope>
    <source>
        <strain evidence="2">CIP 111883</strain>
    </source>
</reference>
<proteinExistence type="predicted"/>
<sequence length="105" mass="12160">MRFGQDELIEIENVKYVNISAEDMLNDNKKYDALIIFAKCYVSFYNPVQYPVFFFGLENTNIFAFLFENVGMDSAYDESAKYIQGFQNSEGGRQSWAISLPNDYS</sequence>
<dbReference type="RefSeq" id="WP_230502975.1">
    <property type="nucleotide sequence ID" value="NZ_CAKJTJ010000022.1"/>
</dbReference>
<keyword evidence="2" id="KW-1185">Reference proteome</keyword>
<organism evidence="1 2">
    <name type="scientific">Sutcliffiella rhizosphaerae</name>
    <dbReference type="NCBI Taxonomy" id="2880967"/>
    <lineage>
        <taxon>Bacteria</taxon>
        <taxon>Bacillati</taxon>
        <taxon>Bacillota</taxon>
        <taxon>Bacilli</taxon>
        <taxon>Bacillales</taxon>
        <taxon>Bacillaceae</taxon>
        <taxon>Sutcliffiella</taxon>
    </lineage>
</organism>
<dbReference type="Proteomes" id="UP000789833">
    <property type="component" value="Unassembled WGS sequence"/>
</dbReference>
<evidence type="ECO:0000313" key="2">
    <source>
        <dbReference type="Proteomes" id="UP000789833"/>
    </source>
</evidence>